<feature type="region of interest" description="Disordered" evidence="28">
    <location>
        <begin position="218"/>
        <end position="375"/>
    </location>
</feature>
<evidence type="ECO:0000256" key="25">
    <source>
        <dbReference type="ARBA" id="ARBA00023329"/>
    </source>
</evidence>
<evidence type="ECO:0000256" key="12">
    <source>
        <dbReference type="ARBA" id="ARBA00022490"/>
    </source>
</evidence>
<comment type="subcellular location">
    <subcellularLocation>
        <location evidence="1">Cytoplasm</location>
        <location evidence="1">Cytoskeleton</location>
        <location evidence="1">Microtubule organizing center</location>
        <location evidence="1">Centrosome</location>
    </subcellularLocation>
    <subcellularLocation>
        <location evidence="5">Cytoplasm</location>
        <location evidence="5">Cytosol</location>
    </subcellularLocation>
    <subcellularLocation>
        <location evidence="7">Cytoplasm</location>
        <location evidence="7">Perinuclear region</location>
    </subcellularLocation>
    <subcellularLocation>
        <location evidence="4">Cytoplasmic vesicle</location>
        <location evidence="4">Secretory vesicle</location>
        <location evidence="4">Synaptic vesicle membrane</location>
    </subcellularLocation>
    <subcellularLocation>
        <location evidence="8">Golgi apparatus</location>
        <location evidence="8">trans-Golgi network</location>
    </subcellularLocation>
    <subcellularLocation>
        <location evidence="2">Mitochondrion matrix</location>
    </subcellularLocation>
    <subcellularLocation>
        <location evidence="3">Mitochondrion membrane</location>
    </subcellularLocation>
    <subcellularLocation>
        <location evidence="6">Nucleus membrane</location>
        <topology evidence="6">Single-pass membrane protein</topology>
        <orientation evidence="6">Cytoplasmic side</orientation>
    </subcellularLocation>
</comment>
<evidence type="ECO:0000256" key="11">
    <source>
        <dbReference type="ARBA" id="ARBA00022448"/>
    </source>
</evidence>
<dbReference type="FunFam" id="1.10.220.20:FF:000002">
    <property type="entry name" value="Brefeldin A-inhibited guanine nucleotide-exchange protein 1"/>
    <property type="match status" value="1"/>
</dbReference>
<keyword evidence="13" id="KW-0597">Phosphoprotein</keyword>
<keyword evidence="12" id="KW-0963">Cytoplasm</keyword>
<evidence type="ECO:0000256" key="26">
    <source>
        <dbReference type="ARBA" id="ARBA00030811"/>
    </source>
</evidence>
<dbReference type="Pfam" id="PF20252">
    <property type="entry name" value="BIG2_C"/>
    <property type="match status" value="1"/>
</dbReference>
<dbReference type="InterPro" id="IPR016024">
    <property type="entry name" value="ARM-type_fold"/>
</dbReference>
<dbReference type="CDD" id="cd00171">
    <property type="entry name" value="Sec7"/>
    <property type="match status" value="1"/>
</dbReference>
<keyword evidence="14" id="KW-0344">Guanine-nucleotide releasing factor</keyword>
<dbReference type="InterPro" id="IPR011989">
    <property type="entry name" value="ARM-like"/>
</dbReference>
<dbReference type="InterPro" id="IPR036834">
    <property type="entry name" value="Bcl-2-like_sf"/>
</dbReference>
<evidence type="ECO:0000256" key="28">
    <source>
        <dbReference type="SAM" id="MobiDB-lite"/>
    </source>
</evidence>
<dbReference type="FunFam" id="1.25.10.10:FF:000143">
    <property type="entry name" value="ADP-ribosylation factor guanine nucleotide-exchange factor 2 (brefeldin A-inhibited)"/>
    <property type="match status" value="1"/>
</dbReference>
<dbReference type="InterPro" id="IPR023394">
    <property type="entry name" value="Sec7_C_sf"/>
</dbReference>
<dbReference type="InterPro" id="IPR013279">
    <property type="entry name" value="Apop_reg_BclX"/>
</dbReference>
<evidence type="ECO:0000256" key="19">
    <source>
        <dbReference type="ARBA" id="ARBA00023018"/>
    </source>
</evidence>
<dbReference type="Gene3D" id="1.10.220.20">
    <property type="match status" value="1"/>
</dbReference>
<keyword evidence="15 29" id="KW-0812">Transmembrane</keyword>
<dbReference type="InterPro" id="IPR026298">
    <property type="entry name" value="Bcl-2_fam"/>
</dbReference>
<evidence type="ECO:0000256" key="1">
    <source>
        <dbReference type="ARBA" id="ARBA00004300"/>
    </source>
</evidence>
<evidence type="ECO:0000256" key="2">
    <source>
        <dbReference type="ARBA" id="ARBA00004305"/>
    </source>
</evidence>
<dbReference type="InterPro" id="IPR032691">
    <property type="entry name" value="Mon2/Sec7/BIG1-like_HUS"/>
</dbReference>
<feature type="short sequence motif" description="BH4" evidence="27">
    <location>
        <begin position="1852"/>
        <end position="1869"/>
    </location>
</feature>
<comment type="caution">
    <text evidence="32">The sequence shown here is derived from an EMBL/GenBank/DDBJ whole genome shotgun (WGS) entry which is preliminary data.</text>
</comment>
<evidence type="ECO:0000256" key="14">
    <source>
        <dbReference type="ARBA" id="ARBA00022658"/>
    </source>
</evidence>
<dbReference type="Gene3D" id="1.10.1000.11">
    <property type="entry name" value="Arf Nucleotide-binding Site Opener,domain 2"/>
    <property type="match status" value="1"/>
</dbReference>
<evidence type="ECO:0000256" key="9">
    <source>
        <dbReference type="ARBA" id="ARBA00009458"/>
    </source>
</evidence>
<evidence type="ECO:0000256" key="8">
    <source>
        <dbReference type="ARBA" id="ARBA00004601"/>
    </source>
</evidence>
<dbReference type="FunFam" id="1.10.437.10:FF:000003">
    <property type="entry name" value="Bcl-2-like protein 1"/>
    <property type="match status" value="1"/>
</dbReference>
<dbReference type="PANTHER" id="PTHR10663:SF124">
    <property type="entry name" value="BREFELDIN A-INHIBITED GUANINE NUCLEOTIDE-EXCHANGE PROTEIN 2"/>
    <property type="match status" value="1"/>
</dbReference>
<dbReference type="GO" id="GO:0015031">
    <property type="term" value="P:protein transport"/>
    <property type="evidence" value="ECO:0007669"/>
    <property type="project" value="UniProtKB-KW"/>
</dbReference>
<dbReference type="Pfam" id="PF01369">
    <property type="entry name" value="Sec7"/>
    <property type="match status" value="1"/>
</dbReference>
<evidence type="ECO:0000313" key="32">
    <source>
        <dbReference type="EMBL" id="KAK3519059.1"/>
    </source>
</evidence>
<dbReference type="InterPro" id="IPR015403">
    <property type="entry name" value="Mon2/Sec7/BIG1-like_HDS"/>
</dbReference>
<feature type="compositionally biased region" description="Low complexity" evidence="28">
    <location>
        <begin position="656"/>
        <end position="671"/>
    </location>
</feature>
<feature type="compositionally biased region" description="Polar residues" evidence="28">
    <location>
        <begin position="273"/>
        <end position="283"/>
    </location>
</feature>
<dbReference type="GO" id="GO:0032012">
    <property type="term" value="P:regulation of ARF protein signal transduction"/>
    <property type="evidence" value="ECO:0007669"/>
    <property type="project" value="InterPro"/>
</dbReference>
<evidence type="ECO:0000256" key="23">
    <source>
        <dbReference type="ARBA" id="ARBA00023212"/>
    </source>
</evidence>
<evidence type="ECO:0000256" key="20">
    <source>
        <dbReference type="ARBA" id="ARBA00023034"/>
    </source>
</evidence>
<evidence type="ECO:0000313" key="33">
    <source>
        <dbReference type="Proteomes" id="UP001274896"/>
    </source>
</evidence>
<dbReference type="SUPFAM" id="SSF48371">
    <property type="entry name" value="ARM repeat"/>
    <property type="match status" value="2"/>
</dbReference>
<feature type="compositionally biased region" description="Polar residues" evidence="28">
    <location>
        <begin position="291"/>
        <end position="313"/>
    </location>
</feature>
<reference evidence="32" key="1">
    <citation type="submission" date="2023-06" db="EMBL/GenBank/DDBJ databases">
        <title>Male Hemibagrus guttatus genome.</title>
        <authorList>
            <person name="Bian C."/>
        </authorList>
    </citation>
    <scope>NUCLEOTIDE SEQUENCE</scope>
    <source>
        <strain evidence="32">Male_cb2023</strain>
        <tissue evidence="32">Muscle</tissue>
    </source>
</reference>
<feature type="compositionally biased region" description="Basic and acidic residues" evidence="28">
    <location>
        <begin position="317"/>
        <end position="328"/>
    </location>
</feature>
<evidence type="ECO:0000256" key="24">
    <source>
        <dbReference type="ARBA" id="ARBA00023242"/>
    </source>
</evidence>
<evidence type="ECO:0000259" key="31">
    <source>
        <dbReference type="PROSITE" id="PS50190"/>
    </source>
</evidence>
<dbReference type="Proteomes" id="UP001274896">
    <property type="component" value="Unassembled WGS sequence"/>
</dbReference>
<dbReference type="SMART" id="SM00222">
    <property type="entry name" value="Sec7"/>
    <property type="match status" value="1"/>
</dbReference>
<keyword evidence="33" id="KW-1185">Reference proteome</keyword>
<evidence type="ECO:0000256" key="16">
    <source>
        <dbReference type="ARBA" id="ARBA00022703"/>
    </source>
</evidence>
<dbReference type="SMART" id="SM00337">
    <property type="entry name" value="BCL"/>
    <property type="match status" value="1"/>
</dbReference>
<dbReference type="GO" id="GO:0005794">
    <property type="term" value="C:Golgi apparatus"/>
    <property type="evidence" value="ECO:0007669"/>
    <property type="project" value="UniProtKB-SubCell"/>
</dbReference>
<dbReference type="PROSITE" id="PS50190">
    <property type="entry name" value="SEC7"/>
    <property type="match status" value="1"/>
</dbReference>
<dbReference type="PANTHER" id="PTHR10663">
    <property type="entry name" value="GUANYL-NUCLEOTIDE EXCHANGE FACTOR"/>
    <property type="match status" value="1"/>
</dbReference>
<organism evidence="32 33">
    <name type="scientific">Hemibagrus guttatus</name>
    <dbReference type="NCBI Taxonomy" id="175788"/>
    <lineage>
        <taxon>Eukaryota</taxon>
        <taxon>Metazoa</taxon>
        <taxon>Chordata</taxon>
        <taxon>Craniata</taxon>
        <taxon>Vertebrata</taxon>
        <taxon>Euteleostomi</taxon>
        <taxon>Actinopterygii</taxon>
        <taxon>Neopterygii</taxon>
        <taxon>Teleostei</taxon>
        <taxon>Ostariophysi</taxon>
        <taxon>Siluriformes</taxon>
        <taxon>Bagridae</taxon>
        <taxon>Hemibagrus</taxon>
    </lineage>
</organism>
<dbReference type="GO" id="GO:0005085">
    <property type="term" value="F:guanyl-nucleotide exchange factor activity"/>
    <property type="evidence" value="ECO:0007669"/>
    <property type="project" value="UniProtKB-KW"/>
</dbReference>
<dbReference type="PRINTS" id="PR01864">
    <property type="entry name" value="APOPREGBCLX"/>
</dbReference>
<dbReference type="GO" id="GO:0006915">
    <property type="term" value="P:apoptotic process"/>
    <property type="evidence" value="ECO:0007669"/>
    <property type="project" value="UniProtKB-UniRule"/>
</dbReference>
<dbReference type="PROSITE" id="PS01080">
    <property type="entry name" value="BH1"/>
    <property type="match status" value="1"/>
</dbReference>
<evidence type="ECO:0000256" key="5">
    <source>
        <dbReference type="ARBA" id="ARBA00004514"/>
    </source>
</evidence>
<evidence type="ECO:0000256" key="7">
    <source>
        <dbReference type="ARBA" id="ARBA00004556"/>
    </source>
</evidence>
<feature type="transmembrane region" description="Helical" evidence="29">
    <location>
        <begin position="2067"/>
        <end position="2085"/>
    </location>
</feature>
<evidence type="ECO:0000259" key="30">
    <source>
        <dbReference type="PROSITE" id="PS50063"/>
    </source>
</evidence>
<accession>A0AAE0UV89</accession>
<keyword evidence="20" id="KW-0333">Golgi apparatus</keyword>
<dbReference type="Pfam" id="PF16213">
    <property type="entry name" value="DCB"/>
    <property type="match status" value="1"/>
</dbReference>
<feature type="compositionally biased region" description="Polar residues" evidence="28">
    <location>
        <begin position="1507"/>
        <end position="1529"/>
    </location>
</feature>
<evidence type="ECO:0000256" key="10">
    <source>
        <dbReference type="ARBA" id="ARBA00013629"/>
    </source>
</evidence>
<keyword evidence="22 29" id="KW-0472">Membrane</keyword>
<dbReference type="GO" id="GO:0031965">
    <property type="term" value="C:nuclear membrane"/>
    <property type="evidence" value="ECO:0007669"/>
    <property type="project" value="UniProtKB-SubCell"/>
</dbReference>
<comment type="similarity">
    <text evidence="9">Belongs to the Bcl-2 family.</text>
</comment>
<evidence type="ECO:0000256" key="18">
    <source>
        <dbReference type="ARBA" id="ARBA00022989"/>
    </source>
</evidence>
<dbReference type="GO" id="GO:0048471">
    <property type="term" value="C:perinuclear region of cytoplasm"/>
    <property type="evidence" value="ECO:0007669"/>
    <property type="project" value="UniProtKB-SubCell"/>
</dbReference>
<dbReference type="Pfam" id="PF02180">
    <property type="entry name" value="BH4"/>
    <property type="match status" value="1"/>
</dbReference>
<gene>
    <name evidence="32" type="ORF">QTP70_016365</name>
</gene>
<dbReference type="GO" id="GO:0043066">
    <property type="term" value="P:negative regulation of apoptotic process"/>
    <property type="evidence" value="ECO:0007669"/>
    <property type="project" value="UniProtKB-ARBA"/>
</dbReference>
<evidence type="ECO:0000256" key="3">
    <source>
        <dbReference type="ARBA" id="ARBA00004325"/>
    </source>
</evidence>
<keyword evidence="25" id="KW-0968">Cytoplasmic vesicle</keyword>
<dbReference type="SUPFAM" id="SSF48425">
    <property type="entry name" value="Sec7 domain"/>
    <property type="match status" value="1"/>
</dbReference>
<feature type="domain" description="SEC7" evidence="31">
    <location>
        <begin position="677"/>
        <end position="866"/>
    </location>
</feature>
<feature type="compositionally biased region" description="Low complexity" evidence="28">
    <location>
        <begin position="1907"/>
        <end position="1927"/>
    </location>
</feature>
<feature type="compositionally biased region" description="Basic and acidic residues" evidence="28">
    <location>
        <begin position="353"/>
        <end position="362"/>
    </location>
</feature>
<keyword evidence="16 27" id="KW-0053">Apoptosis</keyword>
<dbReference type="SUPFAM" id="SSF56854">
    <property type="entry name" value="Bcl-2 inhibitors of programmed cell death"/>
    <property type="match status" value="1"/>
</dbReference>
<dbReference type="InterPro" id="IPR003093">
    <property type="entry name" value="Bcl2_BH4"/>
</dbReference>
<feature type="region of interest" description="Disordered" evidence="28">
    <location>
        <begin position="1874"/>
        <end position="1935"/>
    </location>
</feature>
<proteinExistence type="inferred from homology"/>
<evidence type="ECO:0000256" key="13">
    <source>
        <dbReference type="ARBA" id="ARBA00022553"/>
    </source>
</evidence>
<dbReference type="GO" id="GO:0005759">
    <property type="term" value="C:mitochondrial matrix"/>
    <property type="evidence" value="ECO:0007669"/>
    <property type="project" value="UniProtKB-SubCell"/>
</dbReference>
<dbReference type="GO" id="GO:0005813">
    <property type="term" value="C:centrosome"/>
    <property type="evidence" value="ECO:0007669"/>
    <property type="project" value="UniProtKB-SubCell"/>
</dbReference>
<feature type="compositionally biased region" description="Low complexity" evidence="28">
    <location>
        <begin position="342"/>
        <end position="352"/>
    </location>
</feature>
<evidence type="ECO:0000256" key="22">
    <source>
        <dbReference type="ARBA" id="ARBA00023136"/>
    </source>
</evidence>
<dbReference type="PROSITE" id="PS50063">
    <property type="entry name" value="BH4_2"/>
    <property type="match status" value="1"/>
</dbReference>
<dbReference type="FunFam" id="1.10.1000.11:FF:000003">
    <property type="entry name" value="Brefeldin A-inhibited guanine nucleotide-exchange protein 1"/>
    <property type="match status" value="1"/>
</dbReference>
<feature type="region of interest" description="Disordered" evidence="28">
    <location>
        <begin position="656"/>
        <end position="675"/>
    </location>
</feature>
<dbReference type="Pfam" id="PF00452">
    <property type="entry name" value="Bcl-2"/>
    <property type="match status" value="1"/>
</dbReference>
<dbReference type="InterPro" id="IPR035999">
    <property type="entry name" value="Sec7_dom_sf"/>
</dbReference>
<keyword evidence="21" id="KW-0496">Mitochondrion</keyword>
<protein>
    <recommendedName>
        <fullName evidence="10">Bcl-2-like protein 1</fullName>
    </recommendedName>
    <alternativeName>
        <fullName evidence="26">Apoptosis regulator Bcl-X</fullName>
    </alternativeName>
</protein>
<keyword evidence="24" id="KW-0539">Nucleus</keyword>
<dbReference type="CDD" id="cd06845">
    <property type="entry name" value="Bcl-2_like"/>
    <property type="match status" value="1"/>
</dbReference>
<keyword evidence="11" id="KW-0813">Transport</keyword>
<keyword evidence="18 29" id="KW-1133">Transmembrane helix</keyword>
<name>A0AAE0UV89_9TELE</name>
<feature type="domain" description="Apoptosis regulator Bcl-2 family BH4" evidence="30">
    <location>
        <begin position="1852"/>
        <end position="1869"/>
    </location>
</feature>
<dbReference type="InterPro" id="IPR032629">
    <property type="entry name" value="DCB_dom"/>
</dbReference>
<dbReference type="Pfam" id="PF09324">
    <property type="entry name" value="Sec7-like_HDS"/>
    <property type="match status" value="1"/>
</dbReference>
<dbReference type="Pfam" id="PF12783">
    <property type="entry name" value="Sec7-like_HUS"/>
    <property type="match status" value="1"/>
</dbReference>
<dbReference type="EMBL" id="JAUCMX010000017">
    <property type="protein sequence ID" value="KAK3519059.1"/>
    <property type="molecule type" value="Genomic_DNA"/>
</dbReference>
<dbReference type="GO" id="GO:0030672">
    <property type="term" value="C:synaptic vesicle membrane"/>
    <property type="evidence" value="ECO:0007669"/>
    <property type="project" value="UniProtKB-SubCell"/>
</dbReference>
<evidence type="ECO:0000256" key="17">
    <source>
        <dbReference type="ARBA" id="ARBA00022927"/>
    </source>
</evidence>
<evidence type="ECO:0000256" key="21">
    <source>
        <dbReference type="ARBA" id="ARBA00023128"/>
    </source>
</evidence>
<dbReference type="PROSITE" id="PS50062">
    <property type="entry name" value="BCL2_FAMILY"/>
    <property type="match status" value="1"/>
</dbReference>
<feature type="region of interest" description="Disordered" evidence="28">
    <location>
        <begin position="1507"/>
        <end position="1532"/>
    </location>
</feature>
<evidence type="ECO:0000256" key="15">
    <source>
        <dbReference type="ARBA" id="ARBA00022692"/>
    </source>
</evidence>
<evidence type="ECO:0000256" key="29">
    <source>
        <dbReference type="SAM" id="Phobius"/>
    </source>
</evidence>
<evidence type="ECO:0000256" key="4">
    <source>
        <dbReference type="ARBA" id="ARBA00004432"/>
    </source>
</evidence>
<keyword evidence="19" id="KW-0770">Synapse</keyword>
<dbReference type="Gene3D" id="1.25.10.10">
    <property type="entry name" value="Leucine-rich Repeat Variant"/>
    <property type="match status" value="1"/>
</dbReference>
<dbReference type="InterPro" id="IPR046455">
    <property type="entry name" value="Sec7/BIG1-like_C"/>
</dbReference>
<dbReference type="InterPro" id="IPR002475">
    <property type="entry name" value="Bcl2-like"/>
</dbReference>
<evidence type="ECO:0000256" key="6">
    <source>
        <dbReference type="ARBA" id="ARBA00004528"/>
    </source>
</evidence>
<keyword evidence="23" id="KW-0206">Cytoskeleton</keyword>
<dbReference type="GO" id="GO:0005829">
    <property type="term" value="C:cytosol"/>
    <property type="evidence" value="ECO:0007669"/>
    <property type="project" value="UniProtKB-SubCell"/>
</dbReference>
<keyword evidence="17" id="KW-0653">Protein transport</keyword>
<dbReference type="InterPro" id="IPR020717">
    <property type="entry name" value="Bcl2_BH1_motif_CS"/>
</dbReference>
<dbReference type="Gene3D" id="1.10.437.10">
    <property type="entry name" value="Blc2-like"/>
    <property type="match status" value="1"/>
</dbReference>
<dbReference type="PRINTS" id="PR01862">
    <property type="entry name" value="BCL2FAMILY"/>
</dbReference>
<sequence length="2089" mass="234734">MKEQQLDFNKRHTETESAITKSMFVSRALEKILSDKEVKRSQHSQLRKACQVALEEIKLELENQKDGTVVPPKVNYIEADKYVLPFELACQSKSPRIVSTSLDCLQKLIAYGHITGNAPDSGAPGKRLIDRLVETICNCFQGPQTDEGVQLQIIKALLTAVTSPHIEIHEGTILLTVRTCYNIYLASRNLINQTTAKATLTQMLNVIFTRMENQAALEAQEAEKERQRLQVPNPVPNSRNTSPTPGVCVSPQNGPPEPSLSPPELSSAPPTPQNTSINGQSERPITEEAAQVQNASQTSQPELQESDRTSPTPLEQRVGEGEEGRLETEQASEPQEEAEPDSGLGESSVEGVGLDRHSDSESKVAPPMARPDAQQMNGVVDDQTSVSSDILETDALQSTQTAARFSHILQKDAFLVFRSLCKLSMKPLADGPPDPKSHELRSKVVSLQLLLSVLQGAGPVFRTHEMFVNAIKQYLCVALSKNGVSSVPEVFELSLAIFLTLLSHFKVHLKMQIEVFFREIFLTILETSTSSFEHKWMVIQTLTRICADAQCVVDIYVNYDCDLNAANIFERLVNDLSKIAQGRSGQELGMTQLQELSLRKKGLECLVSILKCMVEWSKDLYVNPNLQANLGQEHQAEGEGVEVKLPEHLSFRRDSVGSQGSAVSSSVQASQPDHPEQYEVIKQQKEIIEHGIELFNKKPKRGVQYLQEQGMLGPSAEDIAQFLHQEERLDTTQVGEFLGENTKFNKEVMYSYVDQLDFCGKDFVSALRTFLEGFRLPGEAQKIDRLMEKFAARYLECNQGQTLFASADTAYVLAYSIIMLTTDLHSPQVKSKMTKEQYIKMNRGINDSKDLPEEYLSSIYDEIAGKKIAMKESKEYSITPKSNKQSVGSEKQRRLLYNLEMEQMAKTAKALMEAVSHAQAPFFSATHLEHVRPMFKLERDAYIQALARFTLLTASSSITEMKQKNIDTIKTLITVAHTDGNYLGNSWHEILQCISQLELAQLIGTGVKTRYISGVVRDQGGSVKGFPTGGEEFMPLGLGTLVGGPDRRQMAHIQESVGETSSQSVVVAVDRIFTGSTRLDGNAIVDFVRWLCAVSMDELASAHQPRMFSLQKIVEISYYNMNRIRLQWSRIWQVIGDHFNKVGCNPNEDVAIFAVDSLRQLSMKFLEKGELANFRFQKDFLRPFEHIMKKNRSPTIRDMVIRCVAQMVNSQAANIRSGWKNIFSVFHQAASDHDESIVELAFQTTGHIVMKTFQQHFAAAIDSFQDAVKCLSEFVCNAAFPDTSMEAIRLIRHCAKYVSDRPQVLREYTSDDMNVAPGDRVWVRGWFPILFELSCIINRCKLDIRTRGLTVMFEIMKSYGHTFEKHWWHDLFRIVFRIFDNMKLPEQQTEKTEWMTTTCNHALYAICDVFTQFYEPLSEVLLVDIFAQLQWCVKQDNEQLARSGTNCLENLVIQNGEKFSGEVWDITCTCMLEIFQSTSPHALLTWRPAGQEEEVGDGKHMDVEMDSQSQSSFERTMSERGQSQMSTASDEAWRGKPHALLTRRGMDSTRSLKVCCGIWHQDVSSRSFKSCATCQSNIHMDAGPKVSQQNIAQSMTLPPPARLHPIVHPGAMCFPGVSDQRLFAGLLIKCVVQLELIQTIDNIVFYPATSKKEDAENMAAALRDGLEEGESQVESEQGMYRHLSPQHLFKLLDCLLESHSFAKTFNSNNEQRTALWRAGFKGKSKPNLLKQETSSLACSLRILFRMYSDRQLQGAWPDIQTRLLLVCSEALAYFISLTSESHREAWTSLLLLLLTRTLRLPDDKTGPDFRMGEQDCSLTFVLQLVVIHRRANGCSIQHQINRVSHLTMSYYNRELVVYFIKYKLSQRNYPSSHIGLTEDADGSEGGQAEEGNAEGAREPETPTAIVNGNLNGTGSTGTPPRSPTLSPQRQGNGRASLEAVKEALRDSANEFELRYTRAFSDLSSQLHITPVTVYQSFESVMDEVFRDGVNWGRIVGLFAFGGALCVECVEKEMSPLVARIAEWMTVYLDNHIQPWIQEQGGWERFAEIFGNDSAGESRRLEESFKKWLLAGMTLLMGVAVGSIIAQKRL</sequence>
<dbReference type="InterPro" id="IPR046371">
    <property type="entry name" value="Bcl-2_BH1-3"/>
</dbReference>
<dbReference type="InterPro" id="IPR000904">
    <property type="entry name" value="Sec7_dom"/>
</dbReference>
<dbReference type="GO" id="GO:0005741">
    <property type="term" value="C:mitochondrial outer membrane"/>
    <property type="evidence" value="ECO:0007669"/>
    <property type="project" value="UniProtKB-ARBA"/>
</dbReference>
<evidence type="ECO:0000256" key="27">
    <source>
        <dbReference type="PROSITE-ProRule" id="PRU00025"/>
    </source>
</evidence>
<dbReference type="GO" id="GO:0006950">
    <property type="term" value="P:response to stress"/>
    <property type="evidence" value="ECO:0007669"/>
    <property type="project" value="UniProtKB-ARBA"/>
</dbReference>